<dbReference type="InterPro" id="IPR018713">
    <property type="entry name" value="MPAB/Lcp_cat_dom"/>
</dbReference>
<dbReference type="AlphaFoldDB" id="R4YWS6"/>
<gene>
    <name evidence="2" type="ORF">BN381_130066</name>
</gene>
<protein>
    <recommendedName>
        <fullName evidence="1">ER-bound oxygenase mpaB/mpaB'/Rubber oxygenase catalytic domain-containing protein</fullName>
    </recommendedName>
</protein>
<feature type="domain" description="ER-bound oxygenase mpaB/mpaB'/Rubber oxygenase catalytic" evidence="1">
    <location>
        <begin position="62"/>
        <end position="282"/>
    </location>
</feature>
<organism evidence="2 3">
    <name type="scientific">Candidatus Neomicrothrix parvicella RN1</name>
    <dbReference type="NCBI Taxonomy" id="1229780"/>
    <lineage>
        <taxon>Bacteria</taxon>
        <taxon>Bacillati</taxon>
        <taxon>Actinomycetota</taxon>
        <taxon>Acidimicrobiia</taxon>
        <taxon>Acidimicrobiales</taxon>
        <taxon>Microthrixaceae</taxon>
        <taxon>Candidatus Neomicrothrix</taxon>
    </lineage>
</organism>
<dbReference type="HOGENOM" id="CLU_059206_0_1_11"/>
<dbReference type="GO" id="GO:0016491">
    <property type="term" value="F:oxidoreductase activity"/>
    <property type="evidence" value="ECO:0007669"/>
    <property type="project" value="InterPro"/>
</dbReference>
<dbReference type="STRING" id="1229780.BN381_130066"/>
<accession>R4YWS6</accession>
<dbReference type="Pfam" id="PF09995">
    <property type="entry name" value="MPAB_Lcp_cat"/>
    <property type="match status" value="1"/>
</dbReference>
<dbReference type="eggNOG" id="COG3662">
    <property type="taxonomic scope" value="Bacteria"/>
</dbReference>
<evidence type="ECO:0000313" key="3">
    <source>
        <dbReference type="Proteomes" id="UP000018291"/>
    </source>
</evidence>
<evidence type="ECO:0000259" key="1">
    <source>
        <dbReference type="Pfam" id="PF09995"/>
    </source>
</evidence>
<evidence type="ECO:0000313" key="2">
    <source>
        <dbReference type="EMBL" id="CCM62508.1"/>
    </source>
</evidence>
<reference evidence="2 3" key="1">
    <citation type="journal article" date="2013" name="ISME J.">
        <title>Metabolic model for the filamentous 'Candidatus Microthrix parvicella' based on genomic and metagenomic analyses.</title>
        <authorList>
            <person name="Jon McIlroy S."/>
            <person name="Kristiansen R."/>
            <person name="Albertsen M."/>
            <person name="Michael Karst S."/>
            <person name="Rossetti S."/>
            <person name="Lund Nielsen J."/>
            <person name="Tandoi V."/>
            <person name="James Seviour R."/>
            <person name="Nielsen P.H."/>
        </authorList>
    </citation>
    <scope>NUCLEOTIDE SEQUENCE [LARGE SCALE GENOMIC DNA]</scope>
    <source>
        <strain evidence="2 3">RN1</strain>
    </source>
</reference>
<proteinExistence type="predicted"/>
<name>R4YWS6_9ACTN</name>
<dbReference type="PANTHER" id="PTHR36151:SF3">
    <property type="entry name" value="ER-BOUND OXYGENASE MPAB_MPAB'_RUBBER OXYGENASE CATALYTIC DOMAIN-CONTAINING PROTEIN"/>
    <property type="match status" value="1"/>
</dbReference>
<sequence>MVSAVMAAGVTPARALGWAATPLRNAVGAQLREAFDSNRFPQERYDEPAGDPGWFGPDSVTWWVHSDLSMIVGGFGSLMVQALHPLAMAGVAEHSDFKERPAERLSRTASFVAATTYGDSETAERLCRIVRRTHRRITGIAPDGRPYDANDPALLRWVHVAEVSMFAAANARYGRRVMTPAELDAYYDEMAVVAEALGATDLPRSSIEMADYFTDVQPELAGGDQAQDTLRFLANPPEGDPVTRSVSGMFSAAAWGILPTWAHRIYGRRGPGPTERAVVAASTQALLATLKAAAGDNPVLEQATRRARATRV</sequence>
<dbReference type="EMBL" id="CANL01000005">
    <property type="protein sequence ID" value="CCM62508.1"/>
    <property type="molecule type" value="Genomic_DNA"/>
</dbReference>
<dbReference type="PANTHER" id="PTHR36151">
    <property type="entry name" value="BLR2777 PROTEIN"/>
    <property type="match status" value="1"/>
</dbReference>
<comment type="caution">
    <text evidence="2">The sequence shown here is derived from an EMBL/GenBank/DDBJ whole genome shotgun (WGS) entry which is preliminary data.</text>
</comment>
<keyword evidence="3" id="KW-1185">Reference proteome</keyword>
<dbReference type="Proteomes" id="UP000018291">
    <property type="component" value="Unassembled WGS sequence"/>
</dbReference>